<dbReference type="InterPro" id="IPR000397">
    <property type="entry name" value="Heat_shock_Hsp33"/>
</dbReference>
<evidence type="ECO:0000256" key="5">
    <source>
        <dbReference type="ARBA" id="ARBA00023284"/>
    </source>
</evidence>
<dbReference type="PANTHER" id="PTHR30111">
    <property type="entry name" value="33 KDA CHAPERONIN"/>
    <property type="match status" value="1"/>
</dbReference>
<keyword evidence="5 6" id="KW-0676">Redox-active center</keyword>
<reference evidence="7 8" key="1">
    <citation type="submission" date="2024-08" db="EMBL/GenBank/DDBJ databases">
        <title>Clostridium lapicellarii sp. nov., and Clostridium renhuaiense sp. nov., two species isolated from the mud in a fermentation cellar used for producing sauce-flavour Chinese liquors.</title>
        <authorList>
            <person name="Yang F."/>
            <person name="Wang H."/>
            <person name="Chen L.Q."/>
            <person name="Zhou N."/>
            <person name="Lu J.J."/>
            <person name="Pu X.X."/>
            <person name="Wan B."/>
            <person name="Wang L."/>
            <person name="Liu S.J."/>
        </authorList>
    </citation>
    <scope>NUCLEOTIDE SEQUENCE [LARGE SCALE GENOMIC DNA]</scope>
    <source>
        <strain evidence="7 8">MT-5</strain>
    </source>
</reference>
<dbReference type="SUPFAM" id="SSF118352">
    <property type="entry name" value="HSP33 redox switch-like"/>
    <property type="match status" value="1"/>
</dbReference>
<comment type="function">
    <text evidence="6">Redox regulated molecular chaperone. Protects both thermally unfolding and oxidatively damaged proteins from irreversible aggregation. Plays an important role in the bacterial defense system toward oxidative stress.</text>
</comment>
<accession>A0ABV4BYC2</accession>
<evidence type="ECO:0000256" key="2">
    <source>
        <dbReference type="ARBA" id="ARBA00022833"/>
    </source>
</evidence>
<dbReference type="EMBL" id="JBGEWD010000027">
    <property type="protein sequence ID" value="MEY8001858.1"/>
    <property type="molecule type" value="Genomic_DNA"/>
</dbReference>
<evidence type="ECO:0000313" key="8">
    <source>
        <dbReference type="Proteomes" id="UP001564657"/>
    </source>
</evidence>
<comment type="similarity">
    <text evidence="6">Belongs to the HSP33 family.</text>
</comment>
<dbReference type="NCBIfam" id="NF001033">
    <property type="entry name" value="PRK00114.1"/>
    <property type="match status" value="1"/>
</dbReference>
<protein>
    <recommendedName>
        <fullName evidence="6">33 kDa chaperonin</fullName>
    </recommendedName>
    <alternativeName>
        <fullName evidence="6">Heat shock protein 33 homolog</fullName>
        <shortName evidence="6">HSP33</shortName>
    </alternativeName>
</protein>
<evidence type="ECO:0000256" key="3">
    <source>
        <dbReference type="ARBA" id="ARBA00023157"/>
    </source>
</evidence>
<dbReference type="Gene3D" id="3.55.30.10">
    <property type="entry name" value="Hsp33 domain"/>
    <property type="match status" value="1"/>
</dbReference>
<feature type="disulfide bond" description="Redox-active" evidence="6">
    <location>
        <begin position="271"/>
        <end position="274"/>
    </location>
</feature>
<dbReference type="Proteomes" id="UP001564657">
    <property type="component" value="Unassembled WGS sequence"/>
</dbReference>
<sequence>MEDKLVRATAKDNNIRIIASSTTNLVNKAVKIHKCYPTAAAALGRMLTAGSLMGAMLKSQADSLTLRISGGGDAHGIIVTSYADAHVKGYIGNPMANLPPNNKGKLDVGGIIGTNGNLTVTRDMGLKEPYSSQVPIQTGEIGDDLAYYFTVSEQTPSAVALGVLVNVDLSIKSSGGFIIQMMPGADSGLSDLLTYRLQEMPPISTMIDNKKDIYEVLDDIFNDMDLKILDELTPSYQCDCSRERVEKAFISIGSKDLEEIYNEGKSEELKCNFCNKSYIFTHEQIGEILKNAEKDL</sequence>
<organism evidence="7 8">
    <name type="scientific">Clostridium moutaii</name>
    <dbReference type="NCBI Taxonomy" id="3240932"/>
    <lineage>
        <taxon>Bacteria</taxon>
        <taxon>Bacillati</taxon>
        <taxon>Bacillota</taxon>
        <taxon>Clostridia</taxon>
        <taxon>Eubacteriales</taxon>
        <taxon>Clostridiaceae</taxon>
        <taxon>Clostridium</taxon>
    </lineage>
</organism>
<dbReference type="InterPro" id="IPR016153">
    <property type="entry name" value="Heat_shock_Hsp33_N"/>
</dbReference>
<comment type="caution">
    <text evidence="7">The sequence shown here is derived from an EMBL/GenBank/DDBJ whole genome shotgun (WGS) entry which is preliminary data.</text>
</comment>
<comment type="PTM">
    <text evidence="6">Under oxidizing conditions two disulfide bonds are formed involving the reactive cysteines. Under reducing conditions zinc is bound to the reactive cysteines and the protein is inactive.</text>
</comment>
<dbReference type="InterPro" id="IPR016154">
    <property type="entry name" value="Heat_shock_Hsp33_C"/>
</dbReference>
<keyword evidence="8" id="KW-1185">Reference proteome</keyword>
<name>A0ABV4BYC2_9CLOT</name>
<feature type="disulfide bond" description="Redox-active" evidence="6">
    <location>
        <begin position="238"/>
        <end position="240"/>
    </location>
</feature>
<dbReference type="CDD" id="cd00498">
    <property type="entry name" value="Hsp33"/>
    <property type="match status" value="1"/>
</dbReference>
<keyword evidence="4 6" id="KW-0143">Chaperone</keyword>
<keyword evidence="2 6" id="KW-0862">Zinc</keyword>
<keyword evidence="3 6" id="KW-1015">Disulfide bond</keyword>
<keyword evidence="1 6" id="KW-0963">Cytoplasm</keyword>
<dbReference type="Pfam" id="PF01430">
    <property type="entry name" value="HSP33"/>
    <property type="match status" value="1"/>
</dbReference>
<dbReference type="RefSeq" id="WP_369705753.1">
    <property type="nucleotide sequence ID" value="NZ_JBGEWD010000027.1"/>
</dbReference>
<dbReference type="Gene3D" id="3.90.1280.10">
    <property type="entry name" value="HSP33 redox switch-like"/>
    <property type="match status" value="1"/>
</dbReference>
<comment type="subcellular location">
    <subcellularLocation>
        <location evidence="6">Cytoplasm</location>
    </subcellularLocation>
</comment>
<dbReference type="HAMAP" id="MF_00117">
    <property type="entry name" value="HslO"/>
    <property type="match status" value="1"/>
</dbReference>
<proteinExistence type="inferred from homology"/>
<dbReference type="PANTHER" id="PTHR30111:SF1">
    <property type="entry name" value="33 KDA CHAPERONIN"/>
    <property type="match status" value="1"/>
</dbReference>
<evidence type="ECO:0000256" key="6">
    <source>
        <dbReference type="HAMAP-Rule" id="MF_00117"/>
    </source>
</evidence>
<dbReference type="SUPFAM" id="SSF64397">
    <property type="entry name" value="Hsp33 domain"/>
    <property type="match status" value="1"/>
</dbReference>
<dbReference type="PIRSF" id="PIRSF005261">
    <property type="entry name" value="Heat_shock_Hsp33"/>
    <property type="match status" value="1"/>
</dbReference>
<evidence type="ECO:0000256" key="1">
    <source>
        <dbReference type="ARBA" id="ARBA00022490"/>
    </source>
</evidence>
<evidence type="ECO:0000313" key="7">
    <source>
        <dbReference type="EMBL" id="MEY8001858.1"/>
    </source>
</evidence>
<gene>
    <name evidence="6 7" type="primary">hslO</name>
    <name evidence="7" type="ORF">AB8U03_16985</name>
</gene>
<evidence type="ECO:0000256" key="4">
    <source>
        <dbReference type="ARBA" id="ARBA00023186"/>
    </source>
</evidence>